<dbReference type="GO" id="GO:0045944">
    <property type="term" value="P:positive regulation of transcription by RNA polymerase II"/>
    <property type="evidence" value="ECO:0007669"/>
    <property type="project" value="TreeGrafter"/>
</dbReference>
<dbReference type="InterPro" id="IPR013083">
    <property type="entry name" value="Znf_RING/FYVE/PHD"/>
</dbReference>
<reference evidence="11" key="1">
    <citation type="submission" date="2020-05" db="UniProtKB">
        <authorList>
            <consortium name="EnsemblMetazoa"/>
        </authorList>
    </citation>
    <scope>IDENTIFICATION</scope>
    <source>
        <strain evidence="11">BB02</strain>
    </source>
</reference>
<feature type="compositionally biased region" description="Basic residues" evidence="9">
    <location>
        <begin position="828"/>
        <end position="844"/>
    </location>
</feature>
<dbReference type="PANTHER" id="PTHR46452">
    <property type="entry name" value="TRANSCRIPTION INITIATION FACTOR TFIID SUBUNIT 3"/>
    <property type="match status" value="1"/>
</dbReference>
<dbReference type="InterPro" id="IPR009072">
    <property type="entry name" value="Histone-fold"/>
</dbReference>
<feature type="compositionally biased region" description="Basic and acidic residues" evidence="9">
    <location>
        <begin position="342"/>
        <end position="363"/>
    </location>
</feature>
<feature type="compositionally biased region" description="Basic and acidic residues" evidence="9">
    <location>
        <begin position="809"/>
        <end position="827"/>
    </location>
</feature>
<dbReference type="SUPFAM" id="SSF57903">
    <property type="entry name" value="FYVE/PHD zinc finger"/>
    <property type="match status" value="1"/>
</dbReference>
<evidence type="ECO:0000256" key="7">
    <source>
        <dbReference type="ARBA" id="ARBA00023242"/>
    </source>
</evidence>
<dbReference type="EnsemblMetazoa" id="BGLB012110-RB">
    <property type="protein sequence ID" value="BGLB012110-PB"/>
    <property type="gene ID" value="BGLB012110"/>
</dbReference>
<dbReference type="PROSITE" id="PS50016">
    <property type="entry name" value="ZF_PHD_2"/>
    <property type="match status" value="1"/>
</dbReference>
<dbReference type="GO" id="GO:0002039">
    <property type="term" value="F:p53 binding"/>
    <property type="evidence" value="ECO:0007669"/>
    <property type="project" value="TreeGrafter"/>
</dbReference>
<dbReference type="PROSITE" id="PS01359">
    <property type="entry name" value="ZF_PHD_1"/>
    <property type="match status" value="1"/>
</dbReference>
<evidence type="ECO:0000256" key="3">
    <source>
        <dbReference type="ARBA" id="ARBA00022771"/>
    </source>
</evidence>
<sequence length="1155" mass="126999">MSRKYSRSLLRISVAQICQNLGWHSAQSSSLEVLTDVLERYLSQLGGICHRYAEQFGRTQANLDDLGLAFRHMGINLSELEDYVRHVEPVPFAHEVVAFPAPKPAVNLGFPNPRSREVLQHREEHIPSHMPFMFPNLKDEIPEEKSSPNVENIENAEQQDLTIDGNKKDDPLSGDKRPAGSLPAADMPPSKRPRFGNSYLPEEVTQSQYEMTCVFMGPNGVLTTRQGVQGRLPEACMPPPNPRTLIERANKENSVKSKESGLSTKITIGVGGIGANVLPSSKHDKKSKKSFHKKNFVHEHSTKSFLDSNKDSKKSFSSKAAAKFLKKLKASKKSSKIFSKPKFKELKASDGDEGTKDSTKKAVEISGANLEGKPKKRKEKKSVAIIVDSDEELRNLSTPSSSRSSPDRLIIKDSEGSAVRKAQMEAINDSINSVLREAPVKEDKVRKKKKKEVKSEEQIGESPEGKVKRKPGRPPKKVEPPLPPPPPIDIKPFVSDKYSPKELEVYEFSDSPPPSVLNARRLNPTESVSPAPLSQAQPTTHAPHLAVKHENAPPPKPKVHKRVEPEDQLFAPEIKFDTMVKSVSKDKQKPKTKEEKKKDLPSKDSDKPKPKDEKNDKHKEKKDKGKILKVNPRADNLKDKEYKKDKRDKKKEKEKKKKHKERDKEREKDKLKKIENKLKQEPPVSRESSPANVLGVKLKIKIGGSTGPSSMMVTGESSSATPSPSSLVGSKRDSVSPHKIIPKLYISKGPGGEEKPKKSSKIKSDGKHKSSPMTSVKSSPASNAQTSPSPRSTPTPPVPRKTPTPPPPKSDKISKEQTHDRKKDTSLSKKRKSRSPVKVSRKEKKKDELSSLSEDSSLSPPASPAKSKAKKRSKTPPKLQKAASSSSSPEKSPPSLPFQSPTPSPRPSSRATRSPSRASSHHNSSVSPPPLSRRNFTPPPSLSPEAMARNSRHQSPSPTRPPTPGSTSPTQSPIWNLPISPTHHRSPTPTPRTPTASPKRDSRSPSRSSPPGSPASPRKSSSPAAFSSRPGSRAAGSPDPYLNKEIPSPSSSCKSSAAAVKPARTVEAETVCVYTDDSGQKIWICPGCKLPDDGSEMIGCDMCDNWYHWPCVGITEAPPETQDWYCVKCLPKTKSSRGRGRPRGRGRGRGKKKIT</sequence>
<evidence type="ECO:0000256" key="5">
    <source>
        <dbReference type="ARBA" id="ARBA00023015"/>
    </source>
</evidence>
<dbReference type="Pfam" id="PF07524">
    <property type="entry name" value="Bromo_TP"/>
    <property type="match status" value="1"/>
</dbReference>
<evidence type="ECO:0000256" key="1">
    <source>
        <dbReference type="ARBA" id="ARBA00004123"/>
    </source>
</evidence>
<feature type="compositionally biased region" description="Polar residues" evidence="9">
    <location>
        <begin position="707"/>
        <end position="716"/>
    </location>
</feature>
<evidence type="ECO:0000256" key="6">
    <source>
        <dbReference type="ARBA" id="ARBA00023163"/>
    </source>
</evidence>
<dbReference type="InterPro" id="IPR001965">
    <property type="entry name" value="Znf_PHD"/>
</dbReference>
<dbReference type="SMART" id="SM00576">
    <property type="entry name" value="BTP"/>
    <property type="match status" value="1"/>
</dbReference>
<dbReference type="KEGG" id="bgt:106078924"/>
<dbReference type="Gene3D" id="1.10.20.10">
    <property type="entry name" value="Histone, subunit A"/>
    <property type="match status" value="1"/>
</dbReference>
<keyword evidence="5" id="KW-0805">Transcription regulation</keyword>
<dbReference type="GO" id="GO:0046982">
    <property type="term" value="F:protein heterodimerization activity"/>
    <property type="evidence" value="ECO:0007669"/>
    <property type="project" value="InterPro"/>
</dbReference>
<dbReference type="InterPro" id="IPR011011">
    <property type="entry name" value="Znf_FYVE_PHD"/>
</dbReference>
<keyword evidence="7" id="KW-0539">Nucleus</keyword>
<dbReference type="OrthoDB" id="436852at2759"/>
<dbReference type="CDD" id="cd22916">
    <property type="entry name" value="HFD_TAF3"/>
    <property type="match status" value="1"/>
</dbReference>
<feature type="compositionally biased region" description="Basic and acidic residues" evidence="9">
    <location>
        <begin position="296"/>
        <end position="313"/>
    </location>
</feature>
<feature type="compositionally biased region" description="Basic residues" evidence="9">
    <location>
        <begin position="1134"/>
        <end position="1155"/>
    </location>
</feature>
<feature type="region of interest" description="Disordered" evidence="9">
    <location>
        <begin position="341"/>
        <end position="1063"/>
    </location>
</feature>
<keyword evidence="6" id="KW-0804">Transcription</keyword>
<dbReference type="InterPro" id="IPR019787">
    <property type="entry name" value="Znf_PHD-finger"/>
</dbReference>
<dbReference type="GO" id="GO:0005669">
    <property type="term" value="C:transcription factor TFIID complex"/>
    <property type="evidence" value="ECO:0007669"/>
    <property type="project" value="TreeGrafter"/>
</dbReference>
<dbReference type="VEuPathDB" id="VectorBase:BGLAX_047587"/>
<protein>
    <recommendedName>
        <fullName evidence="10">PHD-type domain-containing protein</fullName>
    </recommendedName>
</protein>
<feature type="compositionally biased region" description="Pro residues" evidence="9">
    <location>
        <begin position="480"/>
        <end position="489"/>
    </location>
</feature>
<feature type="compositionally biased region" description="Polar residues" evidence="9">
    <location>
        <begin position="524"/>
        <end position="540"/>
    </location>
</feature>
<dbReference type="STRING" id="6526.A0A2C9K2R4"/>
<evidence type="ECO:0000313" key="12">
    <source>
        <dbReference type="Proteomes" id="UP000076420"/>
    </source>
</evidence>
<proteinExistence type="predicted"/>
<feature type="compositionally biased region" description="Basic residues" evidence="9">
    <location>
        <begin position="646"/>
        <end position="661"/>
    </location>
</feature>
<dbReference type="Proteomes" id="UP000076420">
    <property type="component" value="Unassembled WGS sequence"/>
</dbReference>
<feature type="compositionally biased region" description="Basic and acidic residues" evidence="9">
    <location>
        <begin position="635"/>
        <end position="645"/>
    </location>
</feature>
<feature type="compositionally biased region" description="Low complexity" evidence="9">
    <location>
        <begin position="717"/>
        <end position="726"/>
    </location>
</feature>
<evidence type="ECO:0000256" key="9">
    <source>
        <dbReference type="SAM" id="MobiDB-lite"/>
    </source>
</evidence>
<feature type="compositionally biased region" description="Pro residues" evidence="9">
    <location>
        <begin position="891"/>
        <end position="906"/>
    </location>
</feature>
<evidence type="ECO:0000256" key="8">
    <source>
        <dbReference type="PROSITE-ProRule" id="PRU00146"/>
    </source>
</evidence>
<feature type="compositionally biased region" description="Pro residues" evidence="9">
    <location>
        <begin position="927"/>
        <end position="942"/>
    </location>
</feature>
<feature type="compositionally biased region" description="Polar residues" evidence="9">
    <location>
        <begin position="772"/>
        <end position="785"/>
    </location>
</feature>
<keyword evidence="2" id="KW-0479">Metal-binding</keyword>
<dbReference type="Gene3D" id="3.30.40.10">
    <property type="entry name" value="Zinc/RING finger domain, C3HC4 (zinc finger)"/>
    <property type="match status" value="1"/>
</dbReference>
<dbReference type="InterPro" id="IPR006565">
    <property type="entry name" value="BTP"/>
</dbReference>
<feature type="compositionally biased region" description="Low complexity" evidence="9">
    <location>
        <begin position="907"/>
        <end position="926"/>
    </location>
</feature>
<dbReference type="InterPro" id="IPR019786">
    <property type="entry name" value="Zinc_finger_PHD-type_CS"/>
</dbReference>
<dbReference type="Pfam" id="PF00628">
    <property type="entry name" value="PHD"/>
    <property type="match status" value="1"/>
</dbReference>
<feature type="compositionally biased region" description="Basic and acidic residues" evidence="9">
    <location>
        <begin position="751"/>
        <end position="768"/>
    </location>
</feature>
<keyword evidence="3 8" id="KW-0863">Zinc-finger</keyword>
<feature type="compositionally biased region" description="Basic and acidic residues" evidence="9">
    <location>
        <begin position="165"/>
        <end position="178"/>
    </location>
</feature>
<name>A0A2C9K2R4_BIOGL</name>
<feature type="compositionally biased region" description="Basic and acidic residues" evidence="9">
    <location>
        <begin position="574"/>
        <end position="626"/>
    </location>
</feature>
<feature type="compositionally biased region" description="Pro residues" evidence="9">
    <location>
        <begin position="791"/>
        <end position="808"/>
    </location>
</feature>
<feature type="compositionally biased region" description="Low complexity" evidence="9">
    <location>
        <begin position="1005"/>
        <end position="1038"/>
    </location>
</feature>
<feature type="region of interest" description="Disordered" evidence="9">
    <location>
        <begin position="155"/>
        <end position="197"/>
    </location>
</feature>
<dbReference type="GO" id="GO:0008270">
    <property type="term" value="F:zinc ion binding"/>
    <property type="evidence" value="ECO:0007669"/>
    <property type="project" value="UniProtKB-KW"/>
</dbReference>
<evidence type="ECO:0000313" key="11">
    <source>
        <dbReference type="EnsemblMetazoa" id="BGLB012110-PB"/>
    </source>
</evidence>
<feature type="region of interest" description="Disordered" evidence="9">
    <location>
        <begin position="276"/>
        <end position="313"/>
    </location>
</feature>
<feature type="compositionally biased region" description="Basic and acidic residues" evidence="9">
    <location>
        <begin position="405"/>
        <end position="415"/>
    </location>
</feature>
<dbReference type="VEuPathDB" id="VectorBase:BGLB012110"/>
<feature type="compositionally biased region" description="Low complexity" evidence="9">
    <location>
        <begin position="1047"/>
        <end position="1063"/>
    </location>
</feature>
<feature type="compositionally biased region" description="Low complexity" evidence="9">
    <location>
        <begin position="876"/>
        <end position="890"/>
    </location>
</feature>
<keyword evidence="4" id="KW-0862">Zinc</keyword>
<evidence type="ECO:0000259" key="10">
    <source>
        <dbReference type="PROSITE" id="PS50016"/>
    </source>
</evidence>
<gene>
    <name evidence="11" type="primary">106078924</name>
</gene>
<comment type="subcellular location">
    <subcellularLocation>
        <location evidence="1">Nucleus</location>
    </subcellularLocation>
</comment>
<organism evidence="11 12">
    <name type="scientific">Biomphalaria glabrata</name>
    <name type="common">Bloodfluke planorb</name>
    <name type="synonym">Freshwater snail</name>
    <dbReference type="NCBI Taxonomy" id="6526"/>
    <lineage>
        <taxon>Eukaryota</taxon>
        <taxon>Metazoa</taxon>
        <taxon>Spiralia</taxon>
        <taxon>Lophotrochozoa</taxon>
        <taxon>Mollusca</taxon>
        <taxon>Gastropoda</taxon>
        <taxon>Heterobranchia</taxon>
        <taxon>Euthyneura</taxon>
        <taxon>Panpulmonata</taxon>
        <taxon>Hygrophila</taxon>
        <taxon>Lymnaeoidea</taxon>
        <taxon>Planorbidae</taxon>
        <taxon>Biomphalaria</taxon>
    </lineage>
</organism>
<evidence type="ECO:0000256" key="2">
    <source>
        <dbReference type="ARBA" id="ARBA00022723"/>
    </source>
</evidence>
<feature type="domain" description="PHD-type" evidence="10">
    <location>
        <begin position="1082"/>
        <end position="1132"/>
    </location>
</feature>
<feature type="compositionally biased region" description="Low complexity" evidence="9">
    <location>
        <begin position="850"/>
        <end position="866"/>
    </location>
</feature>
<dbReference type="AlphaFoldDB" id="A0A2C9K2R4"/>
<dbReference type="RefSeq" id="XP_013095467.2">
    <property type="nucleotide sequence ID" value="XM_013240013.2"/>
</dbReference>
<evidence type="ECO:0000256" key="4">
    <source>
        <dbReference type="ARBA" id="ARBA00022833"/>
    </source>
</evidence>
<dbReference type="CDD" id="cd15522">
    <property type="entry name" value="PHD_TAF3"/>
    <property type="match status" value="1"/>
</dbReference>
<feature type="region of interest" description="Disordered" evidence="9">
    <location>
        <begin position="1132"/>
        <end position="1155"/>
    </location>
</feature>
<feature type="compositionally biased region" description="Basic and acidic residues" evidence="9">
    <location>
        <begin position="662"/>
        <end position="680"/>
    </location>
</feature>
<dbReference type="PANTHER" id="PTHR46452:SF1">
    <property type="entry name" value="TRANSCRIPTION INITIATION FACTOR TFIID SUBUNIT 3"/>
    <property type="match status" value="1"/>
</dbReference>
<feature type="compositionally biased region" description="Basic residues" evidence="9">
    <location>
        <begin position="283"/>
        <end position="295"/>
    </location>
</feature>
<accession>A0A2C9K2R4</accession>
<dbReference type="SMART" id="SM00249">
    <property type="entry name" value="PHD"/>
    <property type="match status" value="1"/>
</dbReference>